<keyword evidence="2" id="KW-1185">Reference proteome</keyword>
<reference evidence="1" key="1">
    <citation type="journal article" date="2021" name="Proc. Natl. Acad. Sci. U.S.A.">
        <title>Three genomes in the algal genus Volvox reveal the fate of a haploid sex-determining region after a transition to homothallism.</title>
        <authorList>
            <person name="Yamamoto K."/>
            <person name="Hamaji T."/>
            <person name="Kawai-Toyooka H."/>
            <person name="Matsuzaki R."/>
            <person name="Takahashi F."/>
            <person name="Nishimura Y."/>
            <person name="Kawachi M."/>
            <person name="Noguchi H."/>
            <person name="Minakuchi Y."/>
            <person name="Umen J.G."/>
            <person name="Toyoda A."/>
            <person name="Nozaki H."/>
        </authorList>
    </citation>
    <scope>NUCLEOTIDE SEQUENCE</scope>
    <source>
        <strain evidence="1">NIES-3780</strain>
    </source>
</reference>
<dbReference type="EMBL" id="BNCO01000091">
    <property type="protein sequence ID" value="GIL66871.1"/>
    <property type="molecule type" value="Genomic_DNA"/>
</dbReference>
<dbReference type="AlphaFoldDB" id="A0A8J4BPW8"/>
<dbReference type="Proteomes" id="UP000747399">
    <property type="component" value="Unassembled WGS sequence"/>
</dbReference>
<proteinExistence type="predicted"/>
<sequence length="120" mass="12935">MALAAAVARGLEVTAPSTSGACSLERFLNAAAETHVSIGRRPAREMHSPVTLLINVAEAAQRREEQIKQLEVNEPSLYSIPAAFKRMPTAPAVAAAATRHRSALRPFMSPFTTSNRSSRH</sequence>
<evidence type="ECO:0000313" key="2">
    <source>
        <dbReference type="Proteomes" id="UP000747399"/>
    </source>
</evidence>
<comment type="caution">
    <text evidence="1">The sequence shown here is derived from an EMBL/GenBank/DDBJ whole genome shotgun (WGS) entry which is preliminary data.</text>
</comment>
<organism evidence="1 2">
    <name type="scientific">Volvox africanus</name>
    <dbReference type="NCBI Taxonomy" id="51714"/>
    <lineage>
        <taxon>Eukaryota</taxon>
        <taxon>Viridiplantae</taxon>
        <taxon>Chlorophyta</taxon>
        <taxon>core chlorophytes</taxon>
        <taxon>Chlorophyceae</taxon>
        <taxon>CS clade</taxon>
        <taxon>Chlamydomonadales</taxon>
        <taxon>Volvocaceae</taxon>
        <taxon>Volvox</taxon>
    </lineage>
</organism>
<evidence type="ECO:0000313" key="1">
    <source>
        <dbReference type="EMBL" id="GIL66871.1"/>
    </source>
</evidence>
<accession>A0A8J4BPW8</accession>
<gene>
    <name evidence="1" type="ORF">Vafri_20335</name>
</gene>
<protein>
    <submittedName>
        <fullName evidence="1">Uncharacterized protein</fullName>
    </submittedName>
</protein>
<name>A0A8J4BPW8_9CHLO</name>